<feature type="domain" description="ZAD" evidence="2">
    <location>
        <begin position="68"/>
        <end position="155"/>
    </location>
</feature>
<evidence type="ECO:0000259" key="2">
    <source>
        <dbReference type="PROSITE" id="PS51915"/>
    </source>
</evidence>
<dbReference type="SUPFAM" id="SSF57716">
    <property type="entry name" value="Glucocorticoid receptor-like (DNA-binding domain)"/>
    <property type="match status" value="1"/>
</dbReference>
<organism evidence="3 4">
    <name type="scientific">Clunio marinus</name>
    <dbReference type="NCBI Taxonomy" id="568069"/>
    <lineage>
        <taxon>Eukaryota</taxon>
        <taxon>Metazoa</taxon>
        <taxon>Ecdysozoa</taxon>
        <taxon>Arthropoda</taxon>
        <taxon>Hexapoda</taxon>
        <taxon>Insecta</taxon>
        <taxon>Pterygota</taxon>
        <taxon>Neoptera</taxon>
        <taxon>Endopterygota</taxon>
        <taxon>Diptera</taxon>
        <taxon>Nematocera</taxon>
        <taxon>Chironomoidea</taxon>
        <taxon>Chironomidae</taxon>
        <taxon>Clunio</taxon>
    </lineage>
</organism>
<feature type="binding site" evidence="1">
    <location>
        <position position="131"/>
    </location>
    <ligand>
        <name>Zn(2+)</name>
        <dbReference type="ChEBI" id="CHEBI:29105"/>
    </ligand>
</feature>
<keyword evidence="1" id="KW-0862">Zinc</keyword>
<feature type="binding site" evidence="1">
    <location>
        <position position="73"/>
    </location>
    <ligand>
        <name>Zn(2+)</name>
        <dbReference type="ChEBI" id="CHEBI:29105"/>
    </ligand>
</feature>
<dbReference type="Pfam" id="PF07776">
    <property type="entry name" value="zf-AD"/>
    <property type="match status" value="1"/>
</dbReference>
<evidence type="ECO:0000313" key="3">
    <source>
        <dbReference type="EMBL" id="CRK89899.1"/>
    </source>
</evidence>
<proteinExistence type="predicted"/>
<dbReference type="InterPro" id="IPR012934">
    <property type="entry name" value="Znf_AD"/>
</dbReference>
<accession>A0A1J1HPK8</accession>
<dbReference type="SMART" id="SM00868">
    <property type="entry name" value="zf-AD"/>
    <property type="match status" value="1"/>
</dbReference>
<keyword evidence="4" id="KW-1185">Reference proteome</keyword>
<evidence type="ECO:0000313" key="4">
    <source>
        <dbReference type="Proteomes" id="UP000183832"/>
    </source>
</evidence>
<feature type="binding site" evidence="1">
    <location>
        <position position="128"/>
    </location>
    <ligand>
        <name>Zn(2+)</name>
        <dbReference type="ChEBI" id="CHEBI:29105"/>
    </ligand>
</feature>
<dbReference type="OrthoDB" id="7790848at2759"/>
<dbReference type="EMBL" id="CVRI01000015">
    <property type="protein sequence ID" value="CRK89899.1"/>
    <property type="molecule type" value="Genomic_DNA"/>
</dbReference>
<evidence type="ECO:0000256" key="1">
    <source>
        <dbReference type="PROSITE-ProRule" id="PRU01263"/>
    </source>
</evidence>
<dbReference type="GO" id="GO:0008270">
    <property type="term" value="F:zinc ion binding"/>
    <property type="evidence" value="ECO:0007669"/>
    <property type="project" value="UniProtKB-UniRule"/>
</dbReference>
<keyword evidence="1" id="KW-0479">Metal-binding</keyword>
<keyword evidence="1" id="KW-0863">Zinc-finger</keyword>
<dbReference type="AlphaFoldDB" id="A0A1J1HPK8"/>
<dbReference type="PROSITE" id="PS51915">
    <property type="entry name" value="ZAD"/>
    <property type="match status" value="1"/>
</dbReference>
<dbReference type="Proteomes" id="UP000183832">
    <property type="component" value="Unassembled WGS sequence"/>
</dbReference>
<feature type="binding site" evidence="1">
    <location>
        <position position="70"/>
    </location>
    <ligand>
        <name>Zn(2+)</name>
        <dbReference type="ChEBI" id="CHEBI:29105"/>
    </ligand>
</feature>
<name>A0A1J1HPK8_9DIPT</name>
<protein>
    <submittedName>
        <fullName evidence="3">CLUMA_CG003631, isoform A</fullName>
    </submittedName>
</protein>
<dbReference type="GO" id="GO:0005634">
    <property type="term" value="C:nucleus"/>
    <property type="evidence" value="ECO:0007669"/>
    <property type="project" value="InterPro"/>
</dbReference>
<gene>
    <name evidence="3" type="ORF">CLUMA_CG003631</name>
</gene>
<reference evidence="3 4" key="1">
    <citation type="submission" date="2015-04" db="EMBL/GenBank/DDBJ databases">
        <authorList>
            <person name="Syromyatnikov M.Y."/>
            <person name="Popov V.N."/>
        </authorList>
    </citation>
    <scope>NUCLEOTIDE SEQUENCE [LARGE SCALE GENOMIC DNA]</scope>
</reference>
<sequence length="342" mass="39865">MLSLSKWLDRYESTEESTEHDTEDEEGVMYEDNVVIDEIEIIDIKRKSTKENSTLKPAFHETLESVKNLCRVCSSKGFISISSNITRNYFKIRPSSDKRLWNKTIGEIIAEVSGEKVSPNDTLPQFICQHCLGYLQHAFEMRLRIRSNAANLRTCLAEKEGESLHLETSQIDQRKITKREIEELEDETNEDGHFIDQFHGANITISSNPYKPTVNRVLEHNCPSCKKRMMSVQSLNEHTEVCEISILDSFFTSFKQIYTLRFRFQITTKEFVLHAIKMIIDTHNKLKQIIEINNIDTNSITTEIPQLDENLQLKPHKHFSRRNHLSPDYGYMSGDRQCYSHR</sequence>